<proteinExistence type="predicted"/>
<name>X0R093_RHOWR</name>
<dbReference type="Gene3D" id="1.10.10.10">
    <property type="entry name" value="Winged helix-like DNA-binding domain superfamily/Winged helix DNA-binding domain"/>
    <property type="match status" value="1"/>
</dbReference>
<dbReference type="InterPro" id="IPR036388">
    <property type="entry name" value="WH-like_DNA-bd_sf"/>
</dbReference>
<gene>
    <name evidence="2" type="ORF">RW1_012_01240</name>
</gene>
<accession>X0R093</accession>
<dbReference type="Proteomes" id="UP000019491">
    <property type="component" value="Unassembled WGS sequence"/>
</dbReference>
<dbReference type="Gene3D" id="1.10.287.100">
    <property type="match status" value="1"/>
</dbReference>
<keyword evidence="3" id="KW-1185">Reference proteome</keyword>
<sequence length="149" mass="16317">MDERVDRLRENVVAFSRRIRSKSSGHLMSPTQMQALSHLDQSGPLSARALADLEQVAPQTIARTVCSLESRGMVTRSVDPKDARSQLISITEVGVGTLAADRARRREWLAAAIEERCTDVERELLFLAGGLLARLAEAPGSARPPRVQS</sequence>
<dbReference type="OrthoDB" id="3215377at2"/>
<dbReference type="SMART" id="SM00347">
    <property type="entry name" value="HTH_MARR"/>
    <property type="match status" value="1"/>
</dbReference>
<dbReference type="PROSITE" id="PS50995">
    <property type="entry name" value="HTH_MARR_2"/>
    <property type="match status" value="1"/>
</dbReference>
<dbReference type="AlphaFoldDB" id="X0R093"/>
<evidence type="ECO:0000259" key="1">
    <source>
        <dbReference type="PROSITE" id="PS50995"/>
    </source>
</evidence>
<dbReference type="InterPro" id="IPR036390">
    <property type="entry name" value="WH_DNA-bd_sf"/>
</dbReference>
<organism evidence="2 3">
    <name type="scientific">Rhodococcus wratislaviensis NBRC 100605</name>
    <dbReference type="NCBI Taxonomy" id="1219028"/>
    <lineage>
        <taxon>Bacteria</taxon>
        <taxon>Bacillati</taxon>
        <taxon>Actinomycetota</taxon>
        <taxon>Actinomycetes</taxon>
        <taxon>Mycobacteriales</taxon>
        <taxon>Nocardiaceae</taxon>
        <taxon>Rhodococcus</taxon>
    </lineage>
</organism>
<dbReference type="EMBL" id="BAWF01000012">
    <property type="protein sequence ID" value="GAF44305.1"/>
    <property type="molecule type" value="Genomic_DNA"/>
</dbReference>
<evidence type="ECO:0000313" key="2">
    <source>
        <dbReference type="EMBL" id="GAF44305.1"/>
    </source>
</evidence>
<dbReference type="InterPro" id="IPR000835">
    <property type="entry name" value="HTH_MarR-typ"/>
</dbReference>
<reference evidence="2 3" key="1">
    <citation type="submission" date="2014-02" db="EMBL/GenBank/DDBJ databases">
        <title>Whole genome shotgun sequence of Rhodococcus wratislaviensis NBRC 100605.</title>
        <authorList>
            <person name="Hosoyama A."/>
            <person name="Tsuchikane K."/>
            <person name="Yoshida I."/>
            <person name="Ohji S."/>
            <person name="Ichikawa N."/>
            <person name="Yamazoe A."/>
            <person name="Fujita N."/>
        </authorList>
    </citation>
    <scope>NUCLEOTIDE SEQUENCE [LARGE SCALE GENOMIC DNA]</scope>
    <source>
        <strain evidence="2 3">NBRC 100605</strain>
    </source>
</reference>
<dbReference type="InterPro" id="IPR052526">
    <property type="entry name" value="HTH-type_Bedaq_tolerance"/>
</dbReference>
<dbReference type="Pfam" id="PF01047">
    <property type="entry name" value="MarR"/>
    <property type="match status" value="1"/>
</dbReference>
<dbReference type="PANTHER" id="PTHR39515:SF2">
    <property type="entry name" value="HTH-TYPE TRANSCRIPTIONAL REGULATOR RV0880"/>
    <property type="match status" value="1"/>
</dbReference>
<comment type="caution">
    <text evidence="2">The sequence shown here is derived from an EMBL/GenBank/DDBJ whole genome shotgun (WGS) entry which is preliminary data.</text>
</comment>
<protein>
    <submittedName>
        <fullName evidence="2">Putative MarR family transcriptional regulator</fullName>
    </submittedName>
</protein>
<feature type="domain" description="HTH marR-type" evidence="1">
    <location>
        <begin position="1"/>
        <end position="134"/>
    </location>
</feature>
<evidence type="ECO:0000313" key="3">
    <source>
        <dbReference type="Proteomes" id="UP000019491"/>
    </source>
</evidence>
<dbReference type="PANTHER" id="PTHR39515">
    <property type="entry name" value="CONSERVED PROTEIN"/>
    <property type="match status" value="1"/>
</dbReference>
<dbReference type="GO" id="GO:0003700">
    <property type="term" value="F:DNA-binding transcription factor activity"/>
    <property type="evidence" value="ECO:0007669"/>
    <property type="project" value="InterPro"/>
</dbReference>
<dbReference type="SUPFAM" id="SSF46785">
    <property type="entry name" value="Winged helix' DNA-binding domain"/>
    <property type="match status" value="1"/>
</dbReference>